<evidence type="ECO:0000313" key="4">
    <source>
        <dbReference type="Proteomes" id="UP001197626"/>
    </source>
</evidence>
<dbReference type="InterPro" id="IPR057253">
    <property type="entry name" value="CoiA-like_N"/>
</dbReference>
<dbReference type="Proteomes" id="UP001197626">
    <property type="component" value="Chromosome"/>
</dbReference>
<organism evidence="3 4">
    <name type="scientific">Staphylococcus ratti</name>
    <dbReference type="NCBI Taxonomy" id="2892440"/>
    <lineage>
        <taxon>Bacteria</taxon>
        <taxon>Bacillati</taxon>
        <taxon>Bacillota</taxon>
        <taxon>Bacilli</taxon>
        <taxon>Bacillales</taxon>
        <taxon>Staphylococcaceae</taxon>
        <taxon>Staphylococcus</taxon>
    </lineage>
</organism>
<evidence type="ECO:0000259" key="2">
    <source>
        <dbReference type="Pfam" id="PF25164"/>
    </source>
</evidence>
<keyword evidence="4" id="KW-1185">Reference proteome</keyword>
<dbReference type="RefSeq" id="WP_229292074.1">
    <property type="nucleotide sequence ID" value="NZ_CP086654.1"/>
</dbReference>
<evidence type="ECO:0000313" key="3">
    <source>
        <dbReference type="EMBL" id="UEX89567.1"/>
    </source>
</evidence>
<dbReference type="EMBL" id="CP086654">
    <property type="protein sequence ID" value="UEX89567.1"/>
    <property type="molecule type" value="Genomic_DNA"/>
</dbReference>
<dbReference type="InterPro" id="IPR021176">
    <property type="entry name" value="Competence-induced_CoiA"/>
</dbReference>
<dbReference type="PIRSF" id="PIRSF007487">
    <property type="entry name" value="Competence-induced_CoiA_bac"/>
    <property type="match status" value="1"/>
</dbReference>
<proteinExistence type="predicted"/>
<feature type="domain" description="Competence protein CoiA-like N-terminal" evidence="2">
    <location>
        <begin position="24"/>
        <end position="56"/>
    </location>
</feature>
<name>A0ABY3PB93_9STAP</name>
<dbReference type="InterPro" id="IPR010330">
    <property type="entry name" value="CoiA_nuc"/>
</dbReference>
<dbReference type="Pfam" id="PF25164">
    <property type="entry name" value="CoiA_N"/>
    <property type="match status" value="1"/>
</dbReference>
<dbReference type="Pfam" id="PF06054">
    <property type="entry name" value="CoiA_nuc"/>
    <property type="match status" value="1"/>
</dbReference>
<gene>
    <name evidence="3" type="ORF">LN051_08305</name>
</gene>
<accession>A0ABY3PB93</accession>
<evidence type="ECO:0000259" key="1">
    <source>
        <dbReference type="Pfam" id="PF06054"/>
    </source>
</evidence>
<protein>
    <submittedName>
        <fullName evidence="3">Competence protein CoiA</fullName>
    </submittedName>
</protein>
<reference evidence="3 4" key="1">
    <citation type="journal article" date="2022" name="Pathogens">
        <title>Staphylococcus ratti sp. nov. Isolated from a Lab Rat.</title>
        <authorList>
            <person name="Kovarovic V."/>
            <person name="Sedlacek I."/>
            <person name="Petras P."/>
            <person name="Kralova S."/>
            <person name="Maslanova I."/>
            <person name="Svec P."/>
            <person name="Neumann-Schaal M."/>
            <person name="Botka T."/>
            <person name="Gelbicova T."/>
            <person name="Stankova E."/>
            <person name="Doskar J."/>
            <person name="Pantucek R."/>
        </authorList>
    </citation>
    <scope>NUCLEOTIDE SEQUENCE [LARGE SCALE GENOMIC DNA]</scope>
    <source>
        <strain evidence="3 4">CCM 9025</strain>
    </source>
</reference>
<sequence length="330" mass="38474">MYHDEVKLMLTAMNEQNKQVVATHASRFERYHCPICKEFLVLKQGAKVTPHFAHPSGKIHLNQKGGETLQHLHMKQWLYETFKKHYDDVKLEPYLQSIKQIPDITVNQWAIEIQLSPIKLETIQSRTTGLNQLGYQVVWVTEVPRCRNGIYYLTQRHQACMNPLTRTLYCLNEKTEKIHALSKMIPLASKSFIGQSQTFSVGQLFERLSTTSHQMTVVHKLSQAYIENYLTQCRRKNSVLEPHLSLIYQLQYTDTQVIKLTGFVFPEQIYFLTHPIYWQLTVLKALHNGGLPATAVTKILKPRHFAYKNVNYHKLMNTMIHSYLKLLHVA</sequence>
<feature type="domain" description="Competence protein CoiA nuclease-like" evidence="1">
    <location>
        <begin position="67"/>
        <end position="203"/>
    </location>
</feature>